<dbReference type="GO" id="GO:0003700">
    <property type="term" value="F:DNA-binding transcription factor activity"/>
    <property type="evidence" value="ECO:0007669"/>
    <property type="project" value="InterPro"/>
</dbReference>
<evidence type="ECO:0000259" key="3">
    <source>
        <dbReference type="PROSITE" id="PS50217"/>
    </source>
</evidence>
<dbReference type="CDD" id="cd12193">
    <property type="entry name" value="bZIP_GCN4"/>
    <property type="match status" value="1"/>
</dbReference>
<dbReference type="RefSeq" id="XP_043016580.1">
    <property type="nucleotide sequence ID" value="XM_043147866.1"/>
</dbReference>
<organism evidence="4 5">
    <name type="scientific">Marasmius oreades</name>
    <name type="common">fairy-ring Marasmius</name>
    <dbReference type="NCBI Taxonomy" id="181124"/>
    <lineage>
        <taxon>Eukaryota</taxon>
        <taxon>Fungi</taxon>
        <taxon>Dikarya</taxon>
        <taxon>Basidiomycota</taxon>
        <taxon>Agaricomycotina</taxon>
        <taxon>Agaricomycetes</taxon>
        <taxon>Agaricomycetidae</taxon>
        <taxon>Agaricales</taxon>
        <taxon>Marasmiineae</taxon>
        <taxon>Marasmiaceae</taxon>
        <taxon>Marasmius</taxon>
    </lineage>
</organism>
<dbReference type="Gene3D" id="1.20.5.170">
    <property type="match status" value="1"/>
</dbReference>
<proteinExistence type="predicted"/>
<comment type="caution">
    <text evidence="4">The sequence shown here is derived from an EMBL/GenBank/DDBJ whole genome shotgun (WGS) entry which is preliminary data.</text>
</comment>
<sequence length="218" mass="25498">MEYTYENVSNYSGYSTPDSINQHSIPQMYHNQGPQLHTMPSPPLSDSIPPTPTYPVTPTTSYIPTHNGHHYPQQYQQQIVPVSRGPVMPAGSRRRCSPDSPLILDPPPMRRPTLTSRKDHTHPYYPKRRPNVQVSDDDDDELPELPPNATDQQKIEHQRYRNTLAARRSRKRKELYKQELEQRVEQLTMETEKWRIRAEMLREMIESQGLQICPDWSE</sequence>
<feature type="domain" description="BZIP" evidence="3">
    <location>
        <begin position="152"/>
        <end position="206"/>
    </location>
</feature>
<dbReference type="SUPFAM" id="SSF57959">
    <property type="entry name" value="Leucine zipper domain"/>
    <property type="match status" value="1"/>
</dbReference>
<dbReference type="Pfam" id="PF00170">
    <property type="entry name" value="bZIP_1"/>
    <property type="match status" value="1"/>
</dbReference>
<evidence type="ECO:0000313" key="4">
    <source>
        <dbReference type="EMBL" id="KAG7100110.1"/>
    </source>
</evidence>
<dbReference type="KEGG" id="more:E1B28_001890"/>
<feature type="region of interest" description="Disordered" evidence="2">
    <location>
        <begin position="87"/>
        <end position="154"/>
    </location>
</feature>
<dbReference type="GeneID" id="66070966"/>
<gene>
    <name evidence="4" type="ORF">E1B28_001890</name>
</gene>
<dbReference type="Proteomes" id="UP001049176">
    <property type="component" value="Chromosome 1"/>
</dbReference>
<reference evidence="4" key="1">
    <citation type="journal article" date="2021" name="Genome Biol. Evol.">
        <title>The assembled and annotated genome of the fairy-ring fungus Marasmius oreades.</title>
        <authorList>
            <person name="Hiltunen M."/>
            <person name="Ament-Velasquez S.L."/>
            <person name="Johannesson H."/>
        </authorList>
    </citation>
    <scope>NUCLEOTIDE SEQUENCE</scope>
    <source>
        <strain evidence="4">03SP1</strain>
    </source>
</reference>
<dbReference type="EMBL" id="CM032181">
    <property type="protein sequence ID" value="KAG7100110.1"/>
    <property type="molecule type" value="Genomic_DNA"/>
</dbReference>
<keyword evidence="1" id="KW-0175">Coiled coil</keyword>
<feature type="region of interest" description="Disordered" evidence="2">
    <location>
        <begin position="1"/>
        <end position="25"/>
    </location>
</feature>
<dbReference type="PROSITE" id="PS50217">
    <property type="entry name" value="BZIP"/>
    <property type="match status" value="1"/>
</dbReference>
<evidence type="ECO:0000256" key="1">
    <source>
        <dbReference type="SAM" id="Coils"/>
    </source>
</evidence>
<evidence type="ECO:0000313" key="5">
    <source>
        <dbReference type="Proteomes" id="UP001049176"/>
    </source>
</evidence>
<dbReference type="InterPro" id="IPR046347">
    <property type="entry name" value="bZIP_sf"/>
</dbReference>
<dbReference type="OrthoDB" id="2257100at2759"/>
<name>A0A9P8AG94_9AGAR</name>
<protein>
    <recommendedName>
        <fullName evidence="3">BZIP domain-containing protein</fullName>
    </recommendedName>
</protein>
<dbReference type="AlphaFoldDB" id="A0A9P8AG94"/>
<accession>A0A9P8AG94</accession>
<evidence type="ECO:0000256" key="2">
    <source>
        <dbReference type="SAM" id="MobiDB-lite"/>
    </source>
</evidence>
<dbReference type="InterPro" id="IPR004827">
    <property type="entry name" value="bZIP"/>
</dbReference>
<dbReference type="PROSITE" id="PS00036">
    <property type="entry name" value="BZIP_BASIC"/>
    <property type="match status" value="1"/>
</dbReference>
<keyword evidence="5" id="KW-1185">Reference proteome</keyword>
<feature type="coiled-coil region" evidence="1">
    <location>
        <begin position="170"/>
        <end position="197"/>
    </location>
</feature>